<evidence type="ECO:0000256" key="1">
    <source>
        <dbReference type="SAM" id="SignalP"/>
    </source>
</evidence>
<keyword evidence="1" id="KW-0732">Signal</keyword>
<dbReference type="STRING" id="1211777.BN77_p10256"/>
<comment type="caution">
    <text evidence="2">The sequence shown here is derived from an EMBL/GenBank/DDBJ whole genome shotgun (WGS) entry which is preliminary data.</text>
</comment>
<evidence type="ECO:0000313" key="2">
    <source>
        <dbReference type="EMBL" id="CCM79015.1"/>
    </source>
</evidence>
<reference evidence="2 3" key="1">
    <citation type="journal article" date="2013" name="Genome Announc.">
        <title>Draft Genome Sequence of Rhizobium mesoamericanum STM3625, a Nitrogen-Fixing Symbiont of Mimosa pudica Isolated in French Guiana (South America).</title>
        <authorList>
            <person name="Moulin L."/>
            <person name="Mornico D."/>
            <person name="Melkonian R."/>
            <person name="Klonowska A."/>
        </authorList>
    </citation>
    <scope>NUCLEOTIDE SEQUENCE [LARGE SCALE GENOMIC DNA]</scope>
    <source>
        <strain evidence="2 3">STM3625</strain>
    </source>
</reference>
<keyword evidence="3" id="KW-1185">Reference proteome</keyword>
<evidence type="ECO:0008006" key="4">
    <source>
        <dbReference type="Google" id="ProtNLM"/>
    </source>
</evidence>
<dbReference type="Pfam" id="PF06823">
    <property type="entry name" value="DUF1236"/>
    <property type="match status" value="1"/>
</dbReference>
<dbReference type="RefSeq" id="WP_007535899.1">
    <property type="nucleotide sequence ID" value="NZ_HF536773.1"/>
</dbReference>
<dbReference type="Proteomes" id="UP000009319">
    <property type="component" value="Unassembled WGS sequence"/>
</dbReference>
<feature type="chain" id="PRO_5003839714" description="DUF1236 domain-containing protein" evidence="1">
    <location>
        <begin position="21"/>
        <end position="94"/>
    </location>
</feature>
<evidence type="ECO:0000313" key="3">
    <source>
        <dbReference type="Proteomes" id="UP000009319"/>
    </source>
</evidence>
<protein>
    <recommendedName>
        <fullName evidence="4">DUF1236 domain-containing protein</fullName>
    </recommendedName>
</protein>
<dbReference type="AlphaFoldDB" id="K0Q2V4"/>
<sequence length="94" mass="9978">MKALTIAAAAALAFTGTALAQTTVVTVPGEVRTYVTEQDVPSVAYDGDVVVGTELPSSVEVHTIPSNDAYAYTVINKKRVIVDPHTHRVVEIVK</sequence>
<dbReference type="HOGENOM" id="CLU_149985_2_0_5"/>
<name>K0Q2V4_9HYPH</name>
<proteinExistence type="predicted"/>
<dbReference type="InterPro" id="IPR009642">
    <property type="entry name" value="DUF1236"/>
</dbReference>
<gene>
    <name evidence="2" type="ORF">BN77_p10256</name>
</gene>
<organism evidence="2 3">
    <name type="scientific">Rhizobium mesoamericanum STM3625</name>
    <dbReference type="NCBI Taxonomy" id="1211777"/>
    <lineage>
        <taxon>Bacteria</taxon>
        <taxon>Pseudomonadati</taxon>
        <taxon>Pseudomonadota</taxon>
        <taxon>Alphaproteobacteria</taxon>
        <taxon>Hyphomicrobiales</taxon>
        <taxon>Rhizobiaceae</taxon>
        <taxon>Rhizobium/Agrobacterium group</taxon>
        <taxon>Rhizobium</taxon>
    </lineage>
</organism>
<accession>K0Q2V4</accession>
<dbReference type="EMBL" id="CANI01000042">
    <property type="protein sequence ID" value="CCM79015.1"/>
    <property type="molecule type" value="Genomic_DNA"/>
</dbReference>
<feature type="signal peptide" evidence="1">
    <location>
        <begin position="1"/>
        <end position="20"/>
    </location>
</feature>
<dbReference type="eggNOG" id="COG4991">
    <property type="taxonomic scope" value="Bacteria"/>
</dbReference>